<dbReference type="CDD" id="cd08061">
    <property type="entry name" value="MPN_NPL4"/>
    <property type="match status" value="1"/>
</dbReference>
<evidence type="ECO:0000313" key="2">
    <source>
        <dbReference type="EnsemblPlants" id="HORVU.MOREX.r3.2HG0178620.1"/>
    </source>
</evidence>
<reference evidence="2" key="2">
    <citation type="submission" date="2020-10" db="EMBL/GenBank/DDBJ databases">
        <authorList>
            <person name="Scholz U."/>
            <person name="Mascher M."/>
            <person name="Fiebig A."/>
        </authorList>
    </citation>
    <scope>NUCLEOTIDE SEQUENCE [LARGE SCALE GENOMIC DNA]</scope>
    <source>
        <strain evidence="2">cv. Morex</strain>
    </source>
</reference>
<dbReference type="SMR" id="A0A8I6X5C0"/>
<dbReference type="PANTHER" id="PTHR12710">
    <property type="entry name" value="NUCLEAR PROTEIN LOCALIZATION 4"/>
    <property type="match status" value="1"/>
</dbReference>
<dbReference type="PANTHER" id="PTHR12710:SF1">
    <property type="entry name" value="NUCLEAR PORE LOCALISATION PROTEIN NPL4 C-TERMINAL DOMAIN-CONTAINING PROTEIN"/>
    <property type="match status" value="1"/>
</dbReference>
<dbReference type="Pfam" id="PF05021">
    <property type="entry name" value="NPL4"/>
    <property type="match status" value="1"/>
</dbReference>
<dbReference type="Proteomes" id="UP000011116">
    <property type="component" value="Chromosome 2H"/>
</dbReference>
<name>A0A8I6X5C0_HORVV</name>
<dbReference type="GO" id="GO:0006511">
    <property type="term" value="P:ubiquitin-dependent protein catabolic process"/>
    <property type="evidence" value="ECO:0007669"/>
    <property type="project" value="InterPro"/>
</dbReference>
<organism evidence="2 3">
    <name type="scientific">Hordeum vulgare subsp. vulgare</name>
    <name type="common">Domesticated barley</name>
    <dbReference type="NCBI Taxonomy" id="112509"/>
    <lineage>
        <taxon>Eukaryota</taxon>
        <taxon>Viridiplantae</taxon>
        <taxon>Streptophyta</taxon>
        <taxon>Embryophyta</taxon>
        <taxon>Tracheophyta</taxon>
        <taxon>Spermatophyta</taxon>
        <taxon>Magnoliopsida</taxon>
        <taxon>Liliopsida</taxon>
        <taxon>Poales</taxon>
        <taxon>Poaceae</taxon>
        <taxon>BOP clade</taxon>
        <taxon>Pooideae</taxon>
        <taxon>Triticodae</taxon>
        <taxon>Triticeae</taxon>
        <taxon>Hordeinae</taxon>
        <taxon>Hordeum</taxon>
    </lineage>
</organism>
<reference evidence="3" key="1">
    <citation type="journal article" date="2012" name="Nature">
        <title>A physical, genetic and functional sequence assembly of the barley genome.</title>
        <authorList>
            <consortium name="The International Barley Genome Sequencing Consortium"/>
            <person name="Mayer K.F."/>
            <person name="Waugh R."/>
            <person name="Brown J.W."/>
            <person name="Schulman A."/>
            <person name="Langridge P."/>
            <person name="Platzer M."/>
            <person name="Fincher G.B."/>
            <person name="Muehlbauer G.J."/>
            <person name="Sato K."/>
            <person name="Close T.J."/>
            <person name="Wise R.P."/>
            <person name="Stein N."/>
        </authorList>
    </citation>
    <scope>NUCLEOTIDE SEQUENCE [LARGE SCALE GENOMIC DNA]</scope>
    <source>
        <strain evidence="3">cv. Morex</strain>
    </source>
</reference>
<proteinExistence type="predicted"/>
<dbReference type="InterPro" id="IPR007717">
    <property type="entry name" value="NPL4_C"/>
</dbReference>
<dbReference type="EnsemblPlants" id="HORVU.MOREX.r3.2HG0178620.1">
    <property type="protein sequence ID" value="HORVU.MOREX.r3.2HG0178620.1"/>
    <property type="gene ID" value="HORVU.MOREX.r3.2HG0178620"/>
</dbReference>
<feature type="domain" description="Nuclear pore localisation protein NPL4 C-terminal" evidence="1">
    <location>
        <begin position="48"/>
        <end position="116"/>
    </location>
</feature>
<dbReference type="AlphaFoldDB" id="A0A8I6X5C0"/>
<dbReference type="Gramene" id="HORVU.MOREX.r3.2HG0178620.1">
    <property type="protein sequence ID" value="HORVU.MOREX.r3.2HG0178620.1"/>
    <property type="gene ID" value="HORVU.MOREX.r3.2HG0178620"/>
</dbReference>
<dbReference type="InterPro" id="IPR016563">
    <property type="entry name" value="Npl4"/>
</dbReference>
<protein>
    <recommendedName>
        <fullName evidence="1">Nuclear pore localisation protein NPL4 C-terminal domain-containing protein</fullName>
    </recommendedName>
</protein>
<reference evidence="2" key="3">
    <citation type="submission" date="2022-01" db="UniProtKB">
        <authorList>
            <consortium name="EnsemblPlants"/>
        </authorList>
    </citation>
    <scope>IDENTIFICATION</scope>
    <source>
        <strain evidence="2">subsp. vulgare</strain>
    </source>
</reference>
<evidence type="ECO:0000313" key="3">
    <source>
        <dbReference type="Proteomes" id="UP000011116"/>
    </source>
</evidence>
<evidence type="ECO:0000259" key="1">
    <source>
        <dbReference type="Pfam" id="PF05021"/>
    </source>
</evidence>
<accession>A0A8I6X5C0</accession>
<keyword evidence="3" id="KW-1185">Reference proteome</keyword>
<sequence>MTMDDLIAHQIRVTRQEAPFRSAASFDRDSANAFQLHVSESLAFAIKRAGFLYGRIDAETKEVLVDFIYEPPQQWSSDMVQLMRDADEEAHVDAIADWLGMRRVGFVFTRAVGRKARETGEYTPSNSELEVGEDGSADVHFEAFQMSEVCVKLFKDGVLETEVKDSNDPRLSKMRKEVIAGGKTTVEVDNDFFLAPVKISDHQGPLSTGFPVENRGIPLPASALRSHMDRARHLPFVKRISDFHLLLQIAAFLDVKADVPTLAACVGHRPRCLRATGSSSTPWQVKHKPMERVY</sequence>